<dbReference type="PRINTS" id="PR00032">
    <property type="entry name" value="HTHARAC"/>
</dbReference>
<evidence type="ECO:0000256" key="2">
    <source>
        <dbReference type="ARBA" id="ARBA00023125"/>
    </source>
</evidence>
<dbReference type="SUPFAM" id="SSF46689">
    <property type="entry name" value="Homeodomain-like"/>
    <property type="match status" value="1"/>
</dbReference>
<dbReference type="Gene3D" id="1.10.10.60">
    <property type="entry name" value="Homeodomain-like"/>
    <property type="match status" value="2"/>
</dbReference>
<name>A0A1G9MLI7_9ACTN</name>
<sequence length="196" mass="21175">MGDRVEEYAPADLTLIGPETPHTYQSVPGTIRNEAIVVQFRRDFLGAGFFDRPEFTGVAALPERSARGLSFPPSAVEPGALRALAAGGTMPPPERTLALVGVLVAPASVSRFFRRTTGATITGYLTMLRISAACRLLRETDRAVSAIAADCGYANLSTFNRRFRERTGMSPREYRAHWSSGTSPDPPPVGPDRIPV</sequence>
<dbReference type="InterPro" id="IPR009057">
    <property type="entry name" value="Homeodomain-like_sf"/>
</dbReference>
<evidence type="ECO:0000259" key="5">
    <source>
        <dbReference type="PROSITE" id="PS01124"/>
    </source>
</evidence>
<dbReference type="STRING" id="633440.SAMN05421869_13051"/>
<dbReference type="PANTHER" id="PTHR43280:SF27">
    <property type="entry name" value="TRANSCRIPTIONAL REGULATOR MTLR"/>
    <property type="match status" value="1"/>
</dbReference>
<evidence type="ECO:0000313" key="7">
    <source>
        <dbReference type="Proteomes" id="UP000199202"/>
    </source>
</evidence>
<accession>A0A1G9MLI7</accession>
<keyword evidence="3" id="KW-0804">Transcription</keyword>
<dbReference type="AlphaFoldDB" id="A0A1G9MLI7"/>
<protein>
    <submittedName>
        <fullName evidence="6">Helix-turn-helix domain-containing protein</fullName>
    </submittedName>
</protein>
<evidence type="ECO:0000256" key="3">
    <source>
        <dbReference type="ARBA" id="ARBA00023163"/>
    </source>
</evidence>
<reference evidence="6 7" key="1">
    <citation type="submission" date="2016-10" db="EMBL/GenBank/DDBJ databases">
        <authorList>
            <person name="de Groot N.N."/>
        </authorList>
    </citation>
    <scope>NUCLEOTIDE SEQUENCE [LARGE SCALE GENOMIC DNA]</scope>
    <source>
        <strain evidence="6 7">CGMCC 4.6533</strain>
    </source>
</reference>
<dbReference type="InterPro" id="IPR020449">
    <property type="entry name" value="Tscrpt_reg_AraC-type_HTH"/>
</dbReference>
<dbReference type="InterPro" id="IPR018062">
    <property type="entry name" value="HTH_AraC-typ_CS"/>
</dbReference>
<dbReference type="InterPro" id="IPR018060">
    <property type="entry name" value="HTH_AraC"/>
</dbReference>
<evidence type="ECO:0000256" key="4">
    <source>
        <dbReference type="SAM" id="MobiDB-lite"/>
    </source>
</evidence>
<keyword evidence="1" id="KW-0805">Transcription regulation</keyword>
<dbReference type="PROSITE" id="PS00041">
    <property type="entry name" value="HTH_ARAC_FAMILY_1"/>
    <property type="match status" value="1"/>
</dbReference>
<organism evidence="6 7">
    <name type="scientific">Nonomuraea jiangxiensis</name>
    <dbReference type="NCBI Taxonomy" id="633440"/>
    <lineage>
        <taxon>Bacteria</taxon>
        <taxon>Bacillati</taxon>
        <taxon>Actinomycetota</taxon>
        <taxon>Actinomycetes</taxon>
        <taxon>Streptosporangiales</taxon>
        <taxon>Streptosporangiaceae</taxon>
        <taxon>Nonomuraea</taxon>
    </lineage>
</organism>
<feature type="region of interest" description="Disordered" evidence="4">
    <location>
        <begin position="173"/>
        <end position="196"/>
    </location>
</feature>
<dbReference type="Pfam" id="PF12833">
    <property type="entry name" value="HTH_18"/>
    <property type="match status" value="1"/>
</dbReference>
<keyword evidence="2" id="KW-0238">DNA-binding</keyword>
<dbReference type="GO" id="GO:0043565">
    <property type="term" value="F:sequence-specific DNA binding"/>
    <property type="evidence" value="ECO:0007669"/>
    <property type="project" value="InterPro"/>
</dbReference>
<gene>
    <name evidence="6" type="ORF">SAMN05421869_13051</name>
</gene>
<dbReference type="PANTHER" id="PTHR43280">
    <property type="entry name" value="ARAC-FAMILY TRANSCRIPTIONAL REGULATOR"/>
    <property type="match status" value="1"/>
</dbReference>
<evidence type="ECO:0000313" key="6">
    <source>
        <dbReference type="EMBL" id="SDL75128.1"/>
    </source>
</evidence>
<dbReference type="Proteomes" id="UP000199202">
    <property type="component" value="Unassembled WGS sequence"/>
</dbReference>
<evidence type="ECO:0000256" key="1">
    <source>
        <dbReference type="ARBA" id="ARBA00023015"/>
    </source>
</evidence>
<dbReference type="EMBL" id="FNDJ01000030">
    <property type="protein sequence ID" value="SDL75128.1"/>
    <property type="molecule type" value="Genomic_DNA"/>
</dbReference>
<dbReference type="PROSITE" id="PS01124">
    <property type="entry name" value="HTH_ARAC_FAMILY_2"/>
    <property type="match status" value="1"/>
</dbReference>
<proteinExistence type="predicted"/>
<keyword evidence="7" id="KW-1185">Reference proteome</keyword>
<feature type="domain" description="HTH araC/xylS-type" evidence="5">
    <location>
        <begin position="104"/>
        <end position="177"/>
    </location>
</feature>
<dbReference type="OrthoDB" id="9799345at2"/>
<dbReference type="GO" id="GO:0003700">
    <property type="term" value="F:DNA-binding transcription factor activity"/>
    <property type="evidence" value="ECO:0007669"/>
    <property type="project" value="InterPro"/>
</dbReference>
<dbReference type="SMART" id="SM00342">
    <property type="entry name" value="HTH_ARAC"/>
    <property type="match status" value="1"/>
</dbReference>